<keyword evidence="4" id="KW-1185">Reference proteome</keyword>
<dbReference type="OrthoDB" id="1434354at2759"/>
<feature type="chain" id="PRO_5035208480" description="CRAL-TRIO domain-containing protein" evidence="1">
    <location>
        <begin position="20"/>
        <end position="213"/>
    </location>
</feature>
<dbReference type="PROSITE" id="PS50191">
    <property type="entry name" value="CRAL_TRIO"/>
    <property type="match status" value="1"/>
</dbReference>
<organism evidence="3 4">
    <name type="scientific">Allacma fusca</name>
    <dbReference type="NCBI Taxonomy" id="39272"/>
    <lineage>
        <taxon>Eukaryota</taxon>
        <taxon>Metazoa</taxon>
        <taxon>Ecdysozoa</taxon>
        <taxon>Arthropoda</taxon>
        <taxon>Hexapoda</taxon>
        <taxon>Collembola</taxon>
        <taxon>Symphypleona</taxon>
        <taxon>Sminthuridae</taxon>
        <taxon>Allacma</taxon>
    </lineage>
</organism>
<protein>
    <recommendedName>
        <fullName evidence="2">CRAL-TRIO domain-containing protein</fullName>
    </recommendedName>
</protein>
<evidence type="ECO:0000256" key="1">
    <source>
        <dbReference type="SAM" id="SignalP"/>
    </source>
</evidence>
<dbReference type="GO" id="GO:0005737">
    <property type="term" value="C:cytoplasm"/>
    <property type="evidence" value="ECO:0007669"/>
    <property type="project" value="TreeGrafter"/>
</dbReference>
<gene>
    <name evidence="3" type="ORF">AFUS01_LOCUS21218</name>
</gene>
<comment type="caution">
    <text evidence="3">The sequence shown here is derived from an EMBL/GenBank/DDBJ whole genome shotgun (WGS) entry which is preliminary data.</text>
</comment>
<dbReference type="EMBL" id="CAJVCH010236304">
    <property type="protein sequence ID" value="CAG7732723.1"/>
    <property type="molecule type" value="Genomic_DNA"/>
</dbReference>
<dbReference type="CDD" id="cd00170">
    <property type="entry name" value="SEC14"/>
    <property type="match status" value="1"/>
</dbReference>
<evidence type="ECO:0000259" key="2">
    <source>
        <dbReference type="PROSITE" id="PS50191"/>
    </source>
</evidence>
<accession>A0A8J2NZN0</accession>
<dbReference type="PANTHER" id="PTHR23324">
    <property type="entry name" value="SEC14 RELATED PROTEIN"/>
    <property type="match status" value="1"/>
</dbReference>
<sequence length="213" mass="25090">MYYVIYLAISLWGIAVANASNLSDVEILAYDSPPIIQKNFPYYLSGYDEDGAPIWVFELGKWDVRTFLEKDNETAYAMDVACDQMFLRFRESAIKSPEKQFLCICDLDKFSLRQATNLRTVQFIISRFLRFEQIIQSGYLKHGWMVNVNYVWDRVWQLGRPLLGALGSSIDVYGYNTEVWRPRLLKYLPWDQIPEWYGGYPNHKPIRFRNPEP</sequence>
<keyword evidence="1" id="KW-0732">Signal</keyword>
<evidence type="ECO:0000313" key="4">
    <source>
        <dbReference type="Proteomes" id="UP000708208"/>
    </source>
</evidence>
<dbReference type="InterPro" id="IPR001251">
    <property type="entry name" value="CRAL-TRIO_dom"/>
</dbReference>
<reference evidence="3" key="1">
    <citation type="submission" date="2021-06" db="EMBL/GenBank/DDBJ databases">
        <authorList>
            <person name="Hodson N. C."/>
            <person name="Mongue J. A."/>
            <person name="Jaron S. K."/>
        </authorList>
    </citation>
    <scope>NUCLEOTIDE SEQUENCE</scope>
</reference>
<dbReference type="InterPro" id="IPR051064">
    <property type="entry name" value="SEC14/CRAL-TRIO_domain"/>
</dbReference>
<feature type="domain" description="CRAL-TRIO" evidence="2">
    <location>
        <begin position="32"/>
        <end position="205"/>
    </location>
</feature>
<feature type="signal peptide" evidence="1">
    <location>
        <begin position="1"/>
        <end position="19"/>
    </location>
</feature>
<evidence type="ECO:0000313" key="3">
    <source>
        <dbReference type="EMBL" id="CAG7732723.1"/>
    </source>
</evidence>
<name>A0A8J2NZN0_9HEXA</name>
<dbReference type="PANTHER" id="PTHR23324:SF83">
    <property type="entry name" value="SEC14-LIKE PROTEIN 2"/>
    <property type="match status" value="1"/>
</dbReference>
<dbReference type="Proteomes" id="UP000708208">
    <property type="component" value="Unassembled WGS sequence"/>
</dbReference>
<proteinExistence type="predicted"/>
<dbReference type="Pfam" id="PF00650">
    <property type="entry name" value="CRAL_TRIO"/>
    <property type="match status" value="1"/>
</dbReference>
<dbReference type="AlphaFoldDB" id="A0A8J2NZN0"/>